<dbReference type="SUPFAM" id="SSF57586">
    <property type="entry name" value="TNF receptor-like"/>
    <property type="match status" value="2"/>
</dbReference>
<protein>
    <recommendedName>
        <fullName evidence="9">TNFR-Cys domain-containing protein</fullName>
    </recommendedName>
</protein>
<evidence type="ECO:0000256" key="1">
    <source>
        <dbReference type="ARBA" id="ARBA00004370"/>
    </source>
</evidence>
<dbReference type="Proteomes" id="UP000053105">
    <property type="component" value="Unassembled WGS sequence"/>
</dbReference>
<organism evidence="10 11">
    <name type="scientific">Melipona quadrifasciata</name>
    <dbReference type="NCBI Taxonomy" id="166423"/>
    <lineage>
        <taxon>Eukaryota</taxon>
        <taxon>Metazoa</taxon>
        <taxon>Ecdysozoa</taxon>
        <taxon>Arthropoda</taxon>
        <taxon>Hexapoda</taxon>
        <taxon>Insecta</taxon>
        <taxon>Pterygota</taxon>
        <taxon>Neoptera</taxon>
        <taxon>Endopterygota</taxon>
        <taxon>Hymenoptera</taxon>
        <taxon>Apocrita</taxon>
        <taxon>Aculeata</taxon>
        <taxon>Apoidea</taxon>
        <taxon>Anthophila</taxon>
        <taxon>Apidae</taxon>
        <taxon>Melipona</taxon>
    </lineage>
</organism>
<evidence type="ECO:0000313" key="11">
    <source>
        <dbReference type="Proteomes" id="UP000053105"/>
    </source>
</evidence>
<dbReference type="PROSITE" id="PS50050">
    <property type="entry name" value="TNFR_NGFR_2"/>
    <property type="match status" value="1"/>
</dbReference>
<gene>
    <name evidence="10" type="ORF">WN51_11717</name>
</gene>
<keyword evidence="11" id="KW-1185">Reference proteome</keyword>
<dbReference type="PANTHER" id="PTHR46330">
    <property type="entry name" value="TUMOR NECROSIS FACTOR RECEPTOR SUPERFAMILY MEMBER 10B"/>
    <property type="match status" value="1"/>
</dbReference>
<dbReference type="Pfam" id="PF00020">
    <property type="entry name" value="TNFR_c6"/>
    <property type="match status" value="1"/>
</dbReference>
<accession>A0A0M9A4N0</accession>
<feature type="compositionally biased region" description="Basic and acidic residues" evidence="8">
    <location>
        <begin position="45"/>
        <end position="55"/>
    </location>
</feature>
<dbReference type="Gene3D" id="2.10.50.10">
    <property type="entry name" value="Tumor Necrosis Factor Receptor, subunit A, domain 2"/>
    <property type="match status" value="1"/>
</dbReference>
<evidence type="ECO:0000256" key="6">
    <source>
        <dbReference type="ARBA" id="ARBA00023180"/>
    </source>
</evidence>
<evidence type="ECO:0000259" key="9">
    <source>
        <dbReference type="PROSITE" id="PS50050"/>
    </source>
</evidence>
<keyword evidence="5" id="KW-0675">Receptor</keyword>
<evidence type="ECO:0000256" key="2">
    <source>
        <dbReference type="ARBA" id="ARBA00022737"/>
    </source>
</evidence>
<keyword evidence="4 7" id="KW-1015">Disulfide bond</keyword>
<keyword evidence="3" id="KW-0472">Membrane</keyword>
<comment type="subcellular location">
    <subcellularLocation>
        <location evidence="1">Membrane</location>
    </subcellularLocation>
</comment>
<evidence type="ECO:0000256" key="8">
    <source>
        <dbReference type="SAM" id="MobiDB-lite"/>
    </source>
</evidence>
<dbReference type="PROSITE" id="PS00652">
    <property type="entry name" value="TNFR_NGFR_1"/>
    <property type="match status" value="1"/>
</dbReference>
<feature type="region of interest" description="Disordered" evidence="8">
    <location>
        <begin position="32"/>
        <end position="64"/>
    </location>
</feature>
<proteinExistence type="predicted"/>
<keyword evidence="6" id="KW-0325">Glycoprotein</keyword>
<dbReference type="GO" id="GO:0016020">
    <property type="term" value="C:membrane"/>
    <property type="evidence" value="ECO:0007669"/>
    <property type="project" value="UniProtKB-SubCell"/>
</dbReference>
<dbReference type="PANTHER" id="PTHR46330:SF6">
    <property type="entry name" value="HEMATOPOIETIC DEATH RECEPTOR-RELATED"/>
    <property type="match status" value="1"/>
</dbReference>
<evidence type="ECO:0000256" key="4">
    <source>
        <dbReference type="ARBA" id="ARBA00023157"/>
    </source>
</evidence>
<reference evidence="10 11" key="1">
    <citation type="submission" date="2015-07" db="EMBL/GenBank/DDBJ databases">
        <title>The genome of Melipona quadrifasciata.</title>
        <authorList>
            <person name="Pan H."/>
            <person name="Kapheim K."/>
        </authorList>
    </citation>
    <scope>NUCLEOTIDE SEQUENCE [LARGE SCALE GENOMIC DNA]</scope>
    <source>
        <strain evidence="10">0111107301</strain>
        <tissue evidence="10">Whole body</tissue>
    </source>
</reference>
<dbReference type="InterPro" id="IPR052491">
    <property type="entry name" value="TNFRSF10"/>
</dbReference>
<sequence>MPAVAQADCKHLSTRKYLPLDIHDEAATAEGLSAATAAESSKNANHKEGAKEETTRLPPRGGNLRLESNNDYRYLWKPDSRIASCILEASLFASVLFFVRSRVGHSSSGGCRDDANSTDLPSSRFTPHLPLFQVSEARPRIRHQKGGSHCSRCGPGWGVVNRCIRGRDTECGKCVPGTYSPHHSTQPCWICSRCGPGLYEAHPCTSKTDTICDSCHRPAPDNLDYQRKCKDKTNLFLAPEDALGTGEESILVNDPDGQDQLDDGKEVLEKDAEAAIINGELNSLERF</sequence>
<keyword evidence="2" id="KW-0677">Repeat</keyword>
<feature type="disulfide bond" evidence="7">
    <location>
        <begin position="194"/>
        <end position="212"/>
    </location>
</feature>
<dbReference type="SMART" id="SM00208">
    <property type="entry name" value="TNFR"/>
    <property type="match status" value="1"/>
</dbReference>
<name>A0A0M9A4N0_9HYME</name>
<feature type="repeat" description="TNFR-Cys" evidence="7">
    <location>
        <begin position="173"/>
        <end position="212"/>
    </location>
</feature>
<dbReference type="OrthoDB" id="10048028at2759"/>
<feature type="domain" description="TNFR-Cys" evidence="9">
    <location>
        <begin position="173"/>
        <end position="212"/>
    </location>
</feature>
<comment type="caution">
    <text evidence="7">Lacks conserved residue(s) required for the propagation of feature annotation.</text>
</comment>
<dbReference type="CDD" id="cd00185">
    <property type="entry name" value="TNFRSF"/>
    <property type="match status" value="1"/>
</dbReference>
<evidence type="ECO:0000256" key="3">
    <source>
        <dbReference type="ARBA" id="ARBA00023136"/>
    </source>
</evidence>
<evidence type="ECO:0000256" key="7">
    <source>
        <dbReference type="PROSITE-ProRule" id="PRU00206"/>
    </source>
</evidence>
<evidence type="ECO:0000313" key="10">
    <source>
        <dbReference type="EMBL" id="KOX76386.1"/>
    </source>
</evidence>
<dbReference type="AlphaFoldDB" id="A0A0M9A4N0"/>
<evidence type="ECO:0000256" key="5">
    <source>
        <dbReference type="ARBA" id="ARBA00023170"/>
    </source>
</evidence>
<dbReference type="InterPro" id="IPR001368">
    <property type="entry name" value="TNFR/NGFR_Cys_rich_reg"/>
</dbReference>
<dbReference type="EMBL" id="KQ435750">
    <property type="protein sequence ID" value="KOX76386.1"/>
    <property type="molecule type" value="Genomic_DNA"/>
</dbReference>
<feature type="compositionally biased region" description="Low complexity" evidence="8">
    <location>
        <begin position="32"/>
        <end position="41"/>
    </location>
</feature>
<dbReference type="STRING" id="166423.A0A0M9A4N0"/>
<feature type="disulfide bond" evidence="7">
    <location>
        <begin position="191"/>
        <end position="204"/>
    </location>
</feature>